<feature type="signal peptide" evidence="1">
    <location>
        <begin position="1"/>
        <end position="25"/>
    </location>
</feature>
<evidence type="ECO:0000313" key="2">
    <source>
        <dbReference type="EMBL" id="SIS89274.1"/>
    </source>
</evidence>
<dbReference type="Proteomes" id="UP000185728">
    <property type="component" value="Unassembled WGS sequence"/>
</dbReference>
<dbReference type="RefSeq" id="WP_076456149.1">
    <property type="nucleotide sequence ID" value="NZ_FTOB01000004.1"/>
</dbReference>
<accession>A0ABY1KXI5</accession>
<name>A0ABY1KXI5_9FLAO</name>
<comment type="caution">
    <text evidence="2">The sequence shown here is derived from an EMBL/GenBank/DDBJ whole genome shotgun (WGS) entry which is preliminary data.</text>
</comment>
<evidence type="ECO:0000313" key="3">
    <source>
        <dbReference type="Proteomes" id="UP000185728"/>
    </source>
</evidence>
<organism evidence="2 3">
    <name type="scientific">Zobellia uliginosa</name>
    <dbReference type="NCBI Taxonomy" id="143224"/>
    <lineage>
        <taxon>Bacteria</taxon>
        <taxon>Pseudomonadati</taxon>
        <taxon>Bacteroidota</taxon>
        <taxon>Flavobacteriia</taxon>
        <taxon>Flavobacteriales</taxon>
        <taxon>Flavobacteriaceae</taxon>
        <taxon>Zobellia</taxon>
    </lineage>
</organism>
<evidence type="ECO:0008006" key="4">
    <source>
        <dbReference type="Google" id="ProtNLM"/>
    </source>
</evidence>
<keyword evidence="3" id="KW-1185">Reference proteome</keyword>
<evidence type="ECO:0000256" key="1">
    <source>
        <dbReference type="SAM" id="SignalP"/>
    </source>
</evidence>
<dbReference type="EMBL" id="FTOB01000004">
    <property type="protein sequence ID" value="SIS89274.1"/>
    <property type="molecule type" value="Genomic_DNA"/>
</dbReference>
<reference evidence="2 3" key="1">
    <citation type="submission" date="2017-01" db="EMBL/GenBank/DDBJ databases">
        <authorList>
            <person name="Varghese N."/>
            <person name="Submissions S."/>
        </authorList>
    </citation>
    <scope>NUCLEOTIDE SEQUENCE [LARGE SCALE GENOMIC DNA]</scope>
    <source>
        <strain evidence="2 3">DSM 2061</strain>
    </source>
</reference>
<proteinExistence type="predicted"/>
<feature type="chain" id="PRO_5045148959" description="Secreted protein" evidence="1">
    <location>
        <begin position="26"/>
        <end position="143"/>
    </location>
</feature>
<sequence>MKKKVLKYLLSLFVLLIGVCNQTFANSLVEGSFFVYENYSNDAGTDTVDTSVNESLQQAIFCSSSTERHRSHKVECIDSEEEESEPTVLKKQSSKVPFLCSFSIFYRTTYLFNRVNRQFSLYEHFTYLSTYKALHLIFSVFRL</sequence>
<keyword evidence="1" id="KW-0732">Signal</keyword>
<gene>
    <name evidence="2" type="ORF">SAMN05421766_104684</name>
</gene>
<protein>
    <recommendedName>
        <fullName evidence="4">Secreted protein</fullName>
    </recommendedName>
</protein>